<feature type="compositionally biased region" description="Gly residues" evidence="1">
    <location>
        <begin position="60"/>
        <end position="71"/>
    </location>
</feature>
<dbReference type="PaxDb" id="67767-A0A0J7K3W6"/>
<feature type="compositionally biased region" description="Gly residues" evidence="1">
    <location>
        <begin position="43"/>
        <end position="53"/>
    </location>
</feature>
<dbReference type="AlphaFoldDB" id="A0A0J7K3W6"/>
<sequence length="71" mass="6884">MIGGEGDLGDSWKGDCEGEMEWESFNSTKGGVGDLGGVSKGCGEAGGGVGTLGDGEFLQEGGGRVGTLGDG</sequence>
<reference evidence="2 3" key="1">
    <citation type="submission" date="2015-04" db="EMBL/GenBank/DDBJ databases">
        <title>Lasius niger genome sequencing.</title>
        <authorList>
            <person name="Konorov E.A."/>
            <person name="Nikitin M.A."/>
            <person name="Kirill M.V."/>
            <person name="Chang P."/>
        </authorList>
    </citation>
    <scope>NUCLEOTIDE SEQUENCE [LARGE SCALE GENOMIC DNA]</scope>
    <source>
        <tissue evidence="2">Whole</tissue>
    </source>
</reference>
<dbReference type="EMBL" id="LBMM01014649">
    <property type="protein sequence ID" value="KMQ85098.1"/>
    <property type="molecule type" value="Genomic_DNA"/>
</dbReference>
<name>A0A0J7K3W6_LASNI</name>
<feature type="region of interest" description="Disordered" evidence="1">
    <location>
        <begin position="43"/>
        <end position="71"/>
    </location>
</feature>
<organism evidence="2 3">
    <name type="scientific">Lasius niger</name>
    <name type="common">Black garden ant</name>
    <dbReference type="NCBI Taxonomy" id="67767"/>
    <lineage>
        <taxon>Eukaryota</taxon>
        <taxon>Metazoa</taxon>
        <taxon>Ecdysozoa</taxon>
        <taxon>Arthropoda</taxon>
        <taxon>Hexapoda</taxon>
        <taxon>Insecta</taxon>
        <taxon>Pterygota</taxon>
        <taxon>Neoptera</taxon>
        <taxon>Endopterygota</taxon>
        <taxon>Hymenoptera</taxon>
        <taxon>Apocrita</taxon>
        <taxon>Aculeata</taxon>
        <taxon>Formicoidea</taxon>
        <taxon>Formicidae</taxon>
        <taxon>Formicinae</taxon>
        <taxon>Lasius</taxon>
        <taxon>Lasius</taxon>
    </lineage>
</organism>
<accession>A0A0J7K3W6</accession>
<comment type="caution">
    <text evidence="2">The sequence shown here is derived from an EMBL/GenBank/DDBJ whole genome shotgun (WGS) entry which is preliminary data.</text>
</comment>
<keyword evidence="3" id="KW-1185">Reference proteome</keyword>
<evidence type="ECO:0000313" key="3">
    <source>
        <dbReference type="Proteomes" id="UP000036403"/>
    </source>
</evidence>
<proteinExistence type="predicted"/>
<evidence type="ECO:0000313" key="2">
    <source>
        <dbReference type="EMBL" id="KMQ85098.1"/>
    </source>
</evidence>
<gene>
    <name evidence="2" type="ORF">RF55_16559</name>
</gene>
<evidence type="ECO:0000256" key="1">
    <source>
        <dbReference type="SAM" id="MobiDB-lite"/>
    </source>
</evidence>
<protein>
    <submittedName>
        <fullName evidence="2">Uncharacterized protein</fullName>
    </submittedName>
</protein>
<dbReference type="Proteomes" id="UP000036403">
    <property type="component" value="Unassembled WGS sequence"/>
</dbReference>